<protein>
    <submittedName>
        <fullName evidence="2">Uncharacterized protein</fullName>
    </submittedName>
</protein>
<sequence>MKFDGPTNSADQPIQNPQPSTSSSSNNIDEIIKQVIAQNINYEEVSGEDEINQETNTNFTWMQVSEIHSKDFSFTENNSGIRPQIYNDYQKSPELKLSRKRIHDVIIRFNKRLSYKRQMVAAQKKCLLDKELEKKVVGAYKVNPSVSLQGMTFKTVKVPNRDAIQNQTAKTRATKLYDEFLTNFDRCVMMNNETCVYADCIQFPGQNFYVAKHRGGLGKKYRVKAVAKFPKKFLVWQALCSCGKRSKIFVTQGTINQEMKLANELVMGAVMVNAYWLLHQHVTNEKITVPQSVTFLGLAQTETLTTPNESNNGLEPKLSKQEHGKSCNLCYKRIPKFLVEILPKTGR</sequence>
<proteinExistence type="predicted"/>
<comment type="caution">
    <text evidence="2">The sequence shown here is derived from an EMBL/GenBank/DDBJ whole genome shotgun (WGS) entry which is preliminary data.</text>
</comment>
<evidence type="ECO:0000313" key="2">
    <source>
        <dbReference type="EMBL" id="KAF2893109.1"/>
    </source>
</evidence>
<reference evidence="2" key="1">
    <citation type="submission" date="2019-08" db="EMBL/GenBank/DDBJ databases">
        <title>The genome of the North American firefly Photinus pyralis.</title>
        <authorList>
            <consortium name="Photinus pyralis genome working group"/>
            <person name="Fallon T.R."/>
            <person name="Sander Lower S.E."/>
            <person name="Weng J.-K."/>
        </authorList>
    </citation>
    <scope>NUCLEOTIDE SEQUENCE</scope>
    <source>
        <strain evidence="2">TRF0915ILg1</strain>
        <tissue evidence="2">Whole body</tissue>
    </source>
</reference>
<name>A0A8K0CT34_IGNLU</name>
<organism evidence="2 3">
    <name type="scientific">Ignelater luminosus</name>
    <name type="common">Cucubano</name>
    <name type="synonym">Pyrophorus luminosus</name>
    <dbReference type="NCBI Taxonomy" id="2038154"/>
    <lineage>
        <taxon>Eukaryota</taxon>
        <taxon>Metazoa</taxon>
        <taxon>Ecdysozoa</taxon>
        <taxon>Arthropoda</taxon>
        <taxon>Hexapoda</taxon>
        <taxon>Insecta</taxon>
        <taxon>Pterygota</taxon>
        <taxon>Neoptera</taxon>
        <taxon>Endopterygota</taxon>
        <taxon>Coleoptera</taxon>
        <taxon>Polyphaga</taxon>
        <taxon>Elateriformia</taxon>
        <taxon>Elateroidea</taxon>
        <taxon>Elateridae</taxon>
        <taxon>Agrypninae</taxon>
        <taxon>Pyrophorini</taxon>
        <taxon>Ignelater</taxon>
    </lineage>
</organism>
<dbReference type="EMBL" id="VTPC01008247">
    <property type="protein sequence ID" value="KAF2893109.1"/>
    <property type="molecule type" value="Genomic_DNA"/>
</dbReference>
<evidence type="ECO:0000313" key="3">
    <source>
        <dbReference type="Proteomes" id="UP000801492"/>
    </source>
</evidence>
<accession>A0A8K0CT34</accession>
<gene>
    <name evidence="2" type="ORF">ILUMI_13065</name>
</gene>
<feature type="compositionally biased region" description="Low complexity" evidence="1">
    <location>
        <begin position="12"/>
        <end position="26"/>
    </location>
</feature>
<evidence type="ECO:0000256" key="1">
    <source>
        <dbReference type="SAM" id="MobiDB-lite"/>
    </source>
</evidence>
<dbReference type="AlphaFoldDB" id="A0A8K0CT34"/>
<keyword evidence="3" id="KW-1185">Reference proteome</keyword>
<feature type="compositionally biased region" description="Polar residues" evidence="1">
    <location>
        <begin position="1"/>
        <end position="11"/>
    </location>
</feature>
<dbReference type="OrthoDB" id="10025891at2759"/>
<dbReference type="Proteomes" id="UP000801492">
    <property type="component" value="Unassembled WGS sequence"/>
</dbReference>
<feature type="region of interest" description="Disordered" evidence="1">
    <location>
        <begin position="1"/>
        <end position="26"/>
    </location>
</feature>